<dbReference type="PRINTS" id="PR00455">
    <property type="entry name" value="HTHTETR"/>
</dbReference>
<dbReference type="Proteomes" id="UP000193834">
    <property type="component" value="Unassembled WGS sequence"/>
</dbReference>
<evidence type="ECO:0000256" key="2">
    <source>
        <dbReference type="PROSITE-ProRule" id="PRU00335"/>
    </source>
</evidence>
<evidence type="ECO:0000259" key="3">
    <source>
        <dbReference type="PROSITE" id="PS50977"/>
    </source>
</evidence>
<dbReference type="InterPro" id="IPR036271">
    <property type="entry name" value="Tet_transcr_reg_TetR-rel_C_sf"/>
</dbReference>
<evidence type="ECO:0000313" key="5">
    <source>
        <dbReference type="Proteomes" id="UP000193834"/>
    </source>
</evidence>
<dbReference type="STRING" id="1852522.SAMN06295960_3854"/>
<dbReference type="RefSeq" id="WP_244903478.1">
    <property type="nucleotide sequence ID" value="NZ_FXAZ01000006.1"/>
</dbReference>
<dbReference type="InterPro" id="IPR001647">
    <property type="entry name" value="HTH_TetR"/>
</dbReference>
<dbReference type="PANTHER" id="PTHR43479:SF8">
    <property type="entry name" value="TRANSCRIPTIONAL REGULATOR, TETR FAMILY"/>
    <property type="match status" value="1"/>
</dbReference>
<keyword evidence="5" id="KW-1185">Reference proteome</keyword>
<feature type="domain" description="HTH tetR-type" evidence="3">
    <location>
        <begin position="16"/>
        <end position="76"/>
    </location>
</feature>
<dbReference type="InterPro" id="IPR009057">
    <property type="entry name" value="Homeodomain-like_sf"/>
</dbReference>
<gene>
    <name evidence="4" type="ORF">SAMN06295960_3854</name>
</gene>
<dbReference type="EMBL" id="FXAZ01000006">
    <property type="protein sequence ID" value="SMG55270.1"/>
    <property type="molecule type" value="Genomic_DNA"/>
</dbReference>
<feature type="DNA-binding region" description="H-T-H motif" evidence="2">
    <location>
        <begin position="39"/>
        <end position="58"/>
    </location>
</feature>
<dbReference type="SUPFAM" id="SSF46689">
    <property type="entry name" value="Homeodomain-like"/>
    <property type="match status" value="1"/>
</dbReference>
<dbReference type="Pfam" id="PF00440">
    <property type="entry name" value="TetR_N"/>
    <property type="match status" value="1"/>
</dbReference>
<dbReference type="SUPFAM" id="SSF48498">
    <property type="entry name" value="Tetracyclin repressor-like, C-terminal domain"/>
    <property type="match status" value="1"/>
</dbReference>
<reference evidence="4 5" key="1">
    <citation type="submission" date="2017-04" db="EMBL/GenBank/DDBJ databases">
        <authorList>
            <person name="Afonso C.L."/>
            <person name="Miller P.J."/>
            <person name="Scott M.A."/>
            <person name="Spackman E."/>
            <person name="Goraichik I."/>
            <person name="Dimitrov K.M."/>
            <person name="Suarez D.L."/>
            <person name="Swayne D.E."/>
        </authorList>
    </citation>
    <scope>NUCLEOTIDE SEQUENCE [LARGE SCALE GENOMIC DNA]</scope>
    <source>
        <strain evidence="4 5">11</strain>
    </source>
</reference>
<dbReference type="PROSITE" id="PS50977">
    <property type="entry name" value="HTH_TETR_2"/>
    <property type="match status" value="1"/>
</dbReference>
<organism evidence="4 5">
    <name type="scientific">Paenibacillus aquistagni</name>
    <dbReference type="NCBI Taxonomy" id="1852522"/>
    <lineage>
        <taxon>Bacteria</taxon>
        <taxon>Bacillati</taxon>
        <taxon>Bacillota</taxon>
        <taxon>Bacilli</taxon>
        <taxon>Bacillales</taxon>
        <taxon>Paenibacillaceae</taxon>
        <taxon>Paenibacillus</taxon>
    </lineage>
</organism>
<keyword evidence="1 2" id="KW-0238">DNA-binding</keyword>
<dbReference type="InterPro" id="IPR050624">
    <property type="entry name" value="HTH-type_Tx_Regulator"/>
</dbReference>
<dbReference type="GO" id="GO:0003677">
    <property type="term" value="F:DNA binding"/>
    <property type="evidence" value="ECO:0007669"/>
    <property type="project" value="UniProtKB-UniRule"/>
</dbReference>
<evidence type="ECO:0000313" key="4">
    <source>
        <dbReference type="EMBL" id="SMG55270.1"/>
    </source>
</evidence>
<dbReference type="AlphaFoldDB" id="A0A1X7LNM0"/>
<protein>
    <submittedName>
        <fullName evidence="4">Transcriptional regulator, TetR family</fullName>
    </submittedName>
</protein>
<evidence type="ECO:0000256" key="1">
    <source>
        <dbReference type="ARBA" id="ARBA00023125"/>
    </source>
</evidence>
<name>A0A1X7LNM0_9BACL</name>
<proteinExistence type="predicted"/>
<dbReference type="PANTHER" id="PTHR43479">
    <property type="entry name" value="ACREF/ENVCD OPERON REPRESSOR-RELATED"/>
    <property type="match status" value="1"/>
</dbReference>
<dbReference type="Gene3D" id="1.10.357.10">
    <property type="entry name" value="Tetracycline Repressor, domain 2"/>
    <property type="match status" value="1"/>
</dbReference>
<sequence length="202" mass="23008">MFELKKRGRQIGADGEKSRELLLKIAAKQFALYGFHDTKISAIVKEANVTQPTFYLYFKSKEAIFQELIDLFKAKLHTQVEHSRLTSGIETTGLLQRIATNISLIFQLFQENEQVARIGFFLSTDAIEIKEQMAKQIEENLAVEVENGYFHSNIDLSIVASAIVGVIEHLTLTKLWAGLKTPDELSQEITRLFLYGLIRENE</sequence>
<accession>A0A1X7LNM0</accession>